<keyword evidence="2" id="KW-1185">Reference proteome</keyword>
<proteinExistence type="predicted"/>
<accession>M2N452</accession>
<dbReference type="HOGENOM" id="CLU_956545_0_0_1"/>
<name>M2N452_BAUPA</name>
<protein>
    <submittedName>
        <fullName evidence="1">Uncharacterized protein</fullName>
    </submittedName>
</protein>
<dbReference type="Proteomes" id="UP000011761">
    <property type="component" value="Unassembled WGS sequence"/>
</dbReference>
<reference evidence="1 2" key="1">
    <citation type="journal article" date="2012" name="PLoS Pathog.">
        <title>Diverse lifestyles and strategies of plant pathogenesis encoded in the genomes of eighteen Dothideomycetes fungi.</title>
        <authorList>
            <person name="Ohm R.A."/>
            <person name="Feau N."/>
            <person name="Henrissat B."/>
            <person name="Schoch C.L."/>
            <person name="Horwitz B.A."/>
            <person name="Barry K.W."/>
            <person name="Condon B.J."/>
            <person name="Copeland A.C."/>
            <person name="Dhillon B."/>
            <person name="Glaser F."/>
            <person name="Hesse C.N."/>
            <person name="Kosti I."/>
            <person name="LaButti K."/>
            <person name="Lindquist E.A."/>
            <person name="Lucas S."/>
            <person name="Salamov A.A."/>
            <person name="Bradshaw R.E."/>
            <person name="Ciuffetti L."/>
            <person name="Hamelin R.C."/>
            <person name="Kema G.H.J."/>
            <person name="Lawrence C."/>
            <person name="Scott J.A."/>
            <person name="Spatafora J.W."/>
            <person name="Turgeon B.G."/>
            <person name="de Wit P.J.G.M."/>
            <person name="Zhong S."/>
            <person name="Goodwin S.B."/>
            <person name="Grigoriev I.V."/>
        </authorList>
    </citation>
    <scope>NUCLEOTIDE SEQUENCE [LARGE SCALE GENOMIC DNA]</scope>
    <source>
        <strain evidence="1 2">UAMH 10762</strain>
    </source>
</reference>
<dbReference type="KEGG" id="bcom:BAUCODRAFT_379824"/>
<dbReference type="RefSeq" id="XP_007673924.1">
    <property type="nucleotide sequence ID" value="XM_007675734.1"/>
</dbReference>
<dbReference type="EMBL" id="KB445552">
    <property type="protein sequence ID" value="EMC98768.1"/>
    <property type="molecule type" value="Genomic_DNA"/>
</dbReference>
<gene>
    <name evidence="1" type="ORF">BAUCODRAFT_379824</name>
</gene>
<evidence type="ECO:0000313" key="2">
    <source>
        <dbReference type="Proteomes" id="UP000011761"/>
    </source>
</evidence>
<dbReference type="eggNOG" id="ENOG502TBDC">
    <property type="taxonomic scope" value="Eukaryota"/>
</dbReference>
<sequence length="317" mass="35128">MSRLPNVKAITEYTEAYANDVDAHNDEQAARLLEALYIIDCYRVVMMMRPPTLMWHTLTRLAAQAQQGSRLTSVIRSAAALVDGTVLPRPANGEDCSLASLASLAPHLWTVLYPRRNQHKGDTVLAEALRIGKPDFVEIACEKWIQSGVAVPSTDMTALLLYHMIGINLHANLSTLQTFAYLGTGSETHGHRGRSMAEEIHCWLEERDYDVAHWHAEQLTTIVEASLTHPKADASLRSRSSLSSGNTAEPRKVVYEAPHVPYAIYYATLVLYVKGAAMRDRLSAPLVRAPLVRGERLLSFLKVAVAQPLARMLCDMS</sequence>
<dbReference type="OrthoDB" id="3882694at2759"/>
<dbReference type="GeneID" id="19113402"/>
<organism evidence="1 2">
    <name type="scientific">Baudoinia panamericana (strain UAMH 10762)</name>
    <name type="common">Angels' share fungus</name>
    <name type="synonym">Baudoinia compniacensis (strain UAMH 10762)</name>
    <dbReference type="NCBI Taxonomy" id="717646"/>
    <lineage>
        <taxon>Eukaryota</taxon>
        <taxon>Fungi</taxon>
        <taxon>Dikarya</taxon>
        <taxon>Ascomycota</taxon>
        <taxon>Pezizomycotina</taxon>
        <taxon>Dothideomycetes</taxon>
        <taxon>Dothideomycetidae</taxon>
        <taxon>Mycosphaerellales</taxon>
        <taxon>Teratosphaeriaceae</taxon>
        <taxon>Baudoinia</taxon>
    </lineage>
</organism>
<dbReference type="AlphaFoldDB" id="M2N452"/>
<evidence type="ECO:0000313" key="1">
    <source>
        <dbReference type="EMBL" id="EMC98768.1"/>
    </source>
</evidence>